<dbReference type="ChiTaRS" id="BCORL1">
    <property type="organism name" value="human"/>
</dbReference>
<dbReference type="AlphaFoldDB" id="L8EB38"/>
<organism evidence="1">
    <name type="scientific">Homo sapiens</name>
    <name type="common">Human</name>
    <dbReference type="NCBI Taxonomy" id="9606"/>
    <lineage>
        <taxon>Eukaryota</taxon>
        <taxon>Metazoa</taxon>
        <taxon>Chordata</taxon>
        <taxon>Craniata</taxon>
        <taxon>Vertebrata</taxon>
        <taxon>Euteleostomi</taxon>
        <taxon>Mammalia</taxon>
        <taxon>Eutheria</taxon>
        <taxon>Euarchontoglires</taxon>
        <taxon>Primates</taxon>
        <taxon>Haplorrhini</taxon>
        <taxon>Catarrhini</taxon>
        <taxon>Hominidae</taxon>
        <taxon>Homo</taxon>
    </lineage>
</organism>
<name>L8EB38_HUMAN</name>
<gene>
    <name evidence="1" type="primary">BCORL1</name>
</gene>
<dbReference type="OrthoDB" id="3666223at2759"/>
<accession>L8EB38</accession>
<sequence length="80" mass="8924">MRSQRQATASTLDLRSFVSAAVFPRWSSRQLEVAAMPGGQTQMAVLQKNLGTSQKTSLTIPSQKWTTLGTWQRLRASWCP</sequence>
<proteinExistence type="predicted"/>
<dbReference type="EMBL" id="HF584176">
    <property type="protein sequence ID" value="CCQ43673.1"/>
    <property type="molecule type" value="Genomic_DNA"/>
</dbReference>
<evidence type="ECO:0000313" key="1">
    <source>
        <dbReference type="EMBL" id="CCQ43673.1"/>
    </source>
</evidence>
<protein>
    <submittedName>
        <fullName evidence="1">Alternative protein BCORL1</fullName>
    </submittedName>
</protein>
<reference evidence="1" key="1">
    <citation type="journal article" date="2013" name="PLoS ONE">
        <title>Direct detection of alternative open reading frames translation products in human significantly expands the proteome.</title>
        <authorList>
            <person name="Vanderperre B."/>
            <person name="Lucier J.-F."/>
            <person name="Motard J."/>
            <person name="Tremblay G."/>
            <person name="Vanderperre S."/>
            <person name="Wisztorski M."/>
            <person name="Salzet M."/>
            <person name="Boisvert F.-M."/>
            <person name="Roucou X."/>
        </authorList>
    </citation>
    <scope>NUCLEOTIDE SEQUENCE</scope>
</reference>